<accession>A0ABV4JUG3</accession>
<comment type="caution">
    <text evidence="2">The sequence shown here is derived from an EMBL/GenBank/DDBJ whole genome shotgun (WGS) entry which is preliminary data.</text>
</comment>
<evidence type="ECO:0000313" key="2">
    <source>
        <dbReference type="EMBL" id="MEZ6854376.1"/>
    </source>
</evidence>
<keyword evidence="3" id="KW-1185">Reference proteome</keyword>
<reference evidence="2 3" key="1">
    <citation type="submission" date="2024-07" db="EMBL/GenBank/DDBJ databases">
        <title>Active virus-host system and metabolic interactions in a Lokiarchaeon culture.</title>
        <authorList>
            <person name="Ponce Toledo R.I."/>
            <person name="Rodrigues Oliveira T."/>
            <person name="Schleper C."/>
        </authorList>
    </citation>
    <scope>NUCLEOTIDE SEQUENCE [LARGE SCALE GENOMIC DNA]</scope>
    <source>
        <strain evidence="2 3">B35</strain>
    </source>
</reference>
<feature type="domain" description="DUF7014" evidence="1">
    <location>
        <begin position="168"/>
        <end position="286"/>
    </location>
</feature>
<gene>
    <name evidence="2" type="ORF">AB2Z07_12700</name>
</gene>
<evidence type="ECO:0000259" key="1">
    <source>
        <dbReference type="Pfam" id="PF22809"/>
    </source>
</evidence>
<dbReference type="Pfam" id="PF22809">
    <property type="entry name" value="DUF7014"/>
    <property type="match status" value="1"/>
</dbReference>
<organism evidence="2 3">
    <name type="scientific">Halodesulfovibrio aestuarii</name>
    <dbReference type="NCBI Taxonomy" id="126333"/>
    <lineage>
        <taxon>Bacteria</taxon>
        <taxon>Pseudomonadati</taxon>
        <taxon>Thermodesulfobacteriota</taxon>
        <taxon>Desulfovibrionia</taxon>
        <taxon>Desulfovibrionales</taxon>
        <taxon>Desulfovibrionaceae</taxon>
        <taxon>Halodesulfovibrio</taxon>
    </lineage>
</organism>
<sequence>MSSEKYIPFFRRQQAARGELPTTFKYDLPEKVRKQIWMLWNQSGLAPLSHNIVQFLYLELGTTPLPNCPQVTNYFTGITPEDELYGYLSNVKNIDYALTVIELMSMHAAQQGYTFFIDNVNERLQIEAIGYKIDVVETSALLRSLEDEQFSAYVTEPCLSILSKFPTARQHYLEAYEELKKKKYDDAMTDLAQAMESLLKTRFTQEQIAFSKRDTLGKLLDTAQKHAVCGDFSFHRFKELILNVGQGRNNNSHGHAEGNKPEIDAVYTRFMINQAAANLLFLAEVELCHK</sequence>
<protein>
    <recommendedName>
        <fullName evidence="1">DUF7014 domain-containing protein</fullName>
    </recommendedName>
</protein>
<proteinExistence type="predicted"/>
<name>A0ABV4JUG3_9BACT</name>
<evidence type="ECO:0000313" key="3">
    <source>
        <dbReference type="Proteomes" id="UP001568358"/>
    </source>
</evidence>
<dbReference type="EMBL" id="JBFSOO010000010">
    <property type="protein sequence ID" value="MEZ6854376.1"/>
    <property type="molecule type" value="Genomic_DNA"/>
</dbReference>
<dbReference type="RefSeq" id="WP_371150862.1">
    <property type="nucleotide sequence ID" value="NZ_JBFSOO010000010.1"/>
</dbReference>
<dbReference type="InterPro" id="IPR054280">
    <property type="entry name" value="DUF7014"/>
</dbReference>
<dbReference type="Proteomes" id="UP001568358">
    <property type="component" value="Unassembled WGS sequence"/>
</dbReference>